<comment type="caution">
    <text evidence="3">The sequence shown here is derived from an EMBL/GenBank/DDBJ whole genome shotgun (WGS) entry which is preliminary data.</text>
</comment>
<dbReference type="Gene3D" id="3.90.1200.10">
    <property type="match status" value="1"/>
</dbReference>
<dbReference type="Proteomes" id="UP000673394">
    <property type="component" value="Unassembled WGS sequence"/>
</dbReference>
<protein>
    <submittedName>
        <fullName evidence="3">Phosphotransferase</fullName>
    </submittedName>
</protein>
<name>A0ABS5CBA1_9BACL</name>
<accession>A0ABS5CBA1</accession>
<dbReference type="Pfam" id="PF01636">
    <property type="entry name" value="APH"/>
    <property type="match status" value="1"/>
</dbReference>
<dbReference type="RefSeq" id="WP_210658176.1">
    <property type="nucleotide sequence ID" value="NZ_JAGKSP010000003.1"/>
</dbReference>
<dbReference type="Gene3D" id="3.30.200.20">
    <property type="entry name" value="Phosphorylase Kinase, domain 1"/>
    <property type="match status" value="1"/>
</dbReference>
<feature type="domain" description="Aminoglycoside phosphotransferase" evidence="2">
    <location>
        <begin position="46"/>
        <end position="272"/>
    </location>
</feature>
<gene>
    <name evidence="3" type="ORF">I8J30_11030</name>
</gene>
<dbReference type="InterPro" id="IPR050249">
    <property type="entry name" value="Pseudomonas-type_ThrB"/>
</dbReference>
<reference evidence="3 4" key="1">
    <citation type="submission" date="2021-04" db="EMBL/GenBank/DDBJ databases">
        <title>Paenibacillus sp. DLE-14 whole genome sequence.</title>
        <authorList>
            <person name="Ham Y.J."/>
        </authorList>
    </citation>
    <scope>NUCLEOTIDE SEQUENCE [LARGE SCALE GENOMIC DNA]</scope>
    <source>
        <strain evidence="3 4">DLE-14</strain>
    </source>
</reference>
<evidence type="ECO:0000259" key="2">
    <source>
        <dbReference type="Pfam" id="PF01636"/>
    </source>
</evidence>
<proteinExistence type="inferred from homology"/>
<evidence type="ECO:0000313" key="4">
    <source>
        <dbReference type="Proteomes" id="UP000673394"/>
    </source>
</evidence>
<dbReference type="PANTHER" id="PTHR21064:SF6">
    <property type="entry name" value="AMINOGLYCOSIDE PHOSPHOTRANSFERASE DOMAIN-CONTAINING PROTEIN"/>
    <property type="match status" value="1"/>
</dbReference>
<dbReference type="InterPro" id="IPR002575">
    <property type="entry name" value="Aminoglycoside_PTrfase"/>
</dbReference>
<comment type="similarity">
    <text evidence="1">Belongs to the pseudomonas-type ThrB family.</text>
</comment>
<evidence type="ECO:0000256" key="1">
    <source>
        <dbReference type="ARBA" id="ARBA00038240"/>
    </source>
</evidence>
<dbReference type="SUPFAM" id="SSF56112">
    <property type="entry name" value="Protein kinase-like (PK-like)"/>
    <property type="match status" value="1"/>
</dbReference>
<sequence length="336" mass="38487">MMHSGFLMDTESNRHYTLKHTKQAALSAMQHYEIEWSSIHFIQISEHATFRVDLGDGEKLLLRIHPATKTRSETASELEWLANLRHKGLIVPVAISNHEGEFITNVESREGLRYYATLLKWVEGETIPKGMLTTANIHHLGEMMARLHETSADFRPTSGFVRPTWGSKSFKKDWEHLNSHYKHFISEESIAVYAQAAVRVSNHLDALETQERDDYGMIHADLHIGNIVYHHGEPFPIDFGRCGFGFHLYDIAQSIMGLHPAQRELFIEGYRKVRHLSEAAMPILESFFIMSMIEAYSFHAENELETEGLIEEQPYAQALLSAYMNGDPFLFQSLAV</sequence>
<evidence type="ECO:0000313" key="3">
    <source>
        <dbReference type="EMBL" id="MBP3963235.1"/>
    </source>
</evidence>
<organism evidence="3 4">
    <name type="scientific">Paenibacillus lignilyticus</name>
    <dbReference type="NCBI Taxonomy" id="1172615"/>
    <lineage>
        <taxon>Bacteria</taxon>
        <taxon>Bacillati</taxon>
        <taxon>Bacillota</taxon>
        <taxon>Bacilli</taxon>
        <taxon>Bacillales</taxon>
        <taxon>Paenibacillaceae</taxon>
        <taxon>Paenibacillus</taxon>
    </lineage>
</organism>
<dbReference type="InterPro" id="IPR011009">
    <property type="entry name" value="Kinase-like_dom_sf"/>
</dbReference>
<dbReference type="PANTHER" id="PTHR21064">
    <property type="entry name" value="AMINOGLYCOSIDE PHOSPHOTRANSFERASE DOMAIN-CONTAINING PROTEIN-RELATED"/>
    <property type="match status" value="1"/>
</dbReference>
<keyword evidence="4" id="KW-1185">Reference proteome</keyword>
<dbReference type="EMBL" id="JAGKSP010000003">
    <property type="protein sequence ID" value="MBP3963235.1"/>
    <property type="molecule type" value="Genomic_DNA"/>
</dbReference>